<proteinExistence type="predicted"/>
<organism evidence="1">
    <name type="scientific">Providencia rettgeri</name>
    <dbReference type="NCBI Taxonomy" id="587"/>
    <lineage>
        <taxon>Bacteria</taxon>
        <taxon>Pseudomonadati</taxon>
        <taxon>Pseudomonadota</taxon>
        <taxon>Gammaproteobacteria</taxon>
        <taxon>Enterobacterales</taxon>
        <taxon>Morganellaceae</taxon>
        <taxon>Providencia</taxon>
    </lineage>
</organism>
<comment type="caution">
    <text evidence="1">The sequence shown here is derived from an EMBL/GenBank/DDBJ whole genome shotgun (WGS) entry which is preliminary data.</text>
</comment>
<name>A0AAD2ZKK9_PRORE</name>
<evidence type="ECO:0000313" key="2">
    <source>
        <dbReference type="EMBL" id="EMR4590245.1"/>
    </source>
</evidence>
<protein>
    <submittedName>
        <fullName evidence="1">Uncharacterized protein</fullName>
    </submittedName>
</protein>
<sequence length="256" mass="29418">MSKEVNTINANFNFFREHDSKRGNKVYDTIRLINSTNVKRPSNTHKLKNRLYNWFSTLIRVIKNTDKTVNVETRVKPSSRNMVKKFEIGEIRSQGTINANTVVEKTPVNIAHLTKHFDELLTNAPDVLLVLASDNSFLENNVPRYFSHPKIKQYGEYIVSSFPCALSENKLGYLDIDNRTVCIAKNGKSVSMRVVHVTNWSEMVIEKNDWYELSNYADKVGDEKAKIREKSELYQSHNGVSLLHFNDEYAANLIGT</sequence>
<gene>
    <name evidence="2" type="ORF">M0K77_002578</name>
    <name evidence="1" type="ORF">M0K77_RS12890</name>
</gene>
<evidence type="ECO:0000313" key="1">
    <source>
        <dbReference type="EMBL" id="ELR5218058.1"/>
    </source>
</evidence>
<accession>A0AAD2ZKK9</accession>
<dbReference type="EMBL" id="ABEXCJ050000004">
    <property type="protein sequence ID" value="EMR4590245.1"/>
    <property type="molecule type" value="Genomic_DNA"/>
</dbReference>
<dbReference type="AlphaFoldDB" id="A0AAD2ZKK9"/>
<reference evidence="1" key="1">
    <citation type="submission" date="2023-10" db="EMBL/GenBank/DDBJ databases">
        <authorList>
            <consortium name="Clinical and Environmental Microbiology Branch: Whole genome sequencing antimicrobial resistance pathogens in the healthcare setting"/>
        </authorList>
    </citation>
    <scope>NUCLEOTIDE SEQUENCE</scope>
    <source>
        <strain evidence="1">2020QW-00022</strain>
    </source>
</reference>
<dbReference type="EMBL" id="ABEXCJ040000004">
    <property type="protein sequence ID" value="ELR5218058.1"/>
    <property type="molecule type" value="Genomic_DNA"/>
</dbReference>